<feature type="transmembrane region" description="Helical" evidence="10">
    <location>
        <begin position="74"/>
        <end position="92"/>
    </location>
</feature>
<dbReference type="Proteomes" id="UP001147700">
    <property type="component" value="Unassembled WGS sequence"/>
</dbReference>
<keyword evidence="3" id="KW-0808">Transferase</keyword>
<evidence type="ECO:0000256" key="3">
    <source>
        <dbReference type="ARBA" id="ARBA00022679"/>
    </source>
</evidence>
<keyword evidence="8" id="KW-0594">Phospholipid biosynthesis</keyword>
<dbReference type="InterPro" id="IPR003811">
    <property type="entry name" value="G3P_acylTferase_PlsY"/>
</dbReference>
<evidence type="ECO:0000313" key="11">
    <source>
        <dbReference type="EMBL" id="MDA0141131.1"/>
    </source>
</evidence>
<comment type="caution">
    <text evidence="11">The sequence shown here is derived from an EMBL/GenBank/DDBJ whole genome shotgun (WGS) entry which is preliminary data.</text>
</comment>
<keyword evidence="2" id="KW-0444">Lipid biosynthesis</keyword>
<evidence type="ECO:0000256" key="9">
    <source>
        <dbReference type="ARBA" id="ARBA00023264"/>
    </source>
</evidence>
<evidence type="ECO:0000256" key="7">
    <source>
        <dbReference type="ARBA" id="ARBA00023136"/>
    </source>
</evidence>
<evidence type="ECO:0000256" key="10">
    <source>
        <dbReference type="SAM" id="Phobius"/>
    </source>
</evidence>
<reference evidence="11" key="1">
    <citation type="submission" date="2022-10" db="EMBL/GenBank/DDBJ databases">
        <title>The WGS of Solirubrobacter sp. CPCC 204708.</title>
        <authorList>
            <person name="Jiang Z."/>
        </authorList>
    </citation>
    <scope>NUCLEOTIDE SEQUENCE</scope>
    <source>
        <strain evidence="11">CPCC 204708</strain>
    </source>
</reference>
<sequence length="191" mass="19398">MEYGLAALVGYLCGAIPVALLVARRHGVDLLTVGDRNPGAWNALDHLGARRAWPAFVGDGAKALVPAAAAHLAFGYWPAFAAVAGAMVGHAFPVPHPSRGGKSIMCFVGGAFALSPLAAGICGALAIVITLAAAFKYAARAAVGAFPFVLYVTDPIEHVAAIGALMTFIGVLFVTRRRVPASAAPGAPPTT</sequence>
<protein>
    <submittedName>
        <fullName evidence="11">Glycerol-3-phosphate acyltransferase</fullName>
    </submittedName>
</protein>
<dbReference type="SMART" id="SM01207">
    <property type="entry name" value="G3P_acyltransf"/>
    <property type="match status" value="1"/>
</dbReference>
<keyword evidence="1" id="KW-1003">Cell membrane</keyword>
<keyword evidence="9" id="KW-1208">Phospholipid metabolism</keyword>
<evidence type="ECO:0000256" key="2">
    <source>
        <dbReference type="ARBA" id="ARBA00022516"/>
    </source>
</evidence>
<gene>
    <name evidence="11" type="ORF">OJ962_26775</name>
</gene>
<evidence type="ECO:0000256" key="4">
    <source>
        <dbReference type="ARBA" id="ARBA00022692"/>
    </source>
</evidence>
<evidence type="ECO:0000256" key="5">
    <source>
        <dbReference type="ARBA" id="ARBA00022989"/>
    </source>
</evidence>
<keyword evidence="5 10" id="KW-1133">Transmembrane helix</keyword>
<dbReference type="EMBL" id="JAPCID010000051">
    <property type="protein sequence ID" value="MDA0141131.1"/>
    <property type="molecule type" value="Genomic_DNA"/>
</dbReference>
<dbReference type="GO" id="GO:0016746">
    <property type="term" value="F:acyltransferase activity"/>
    <property type="evidence" value="ECO:0007669"/>
    <property type="project" value="UniProtKB-KW"/>
</dbReference>
<organism evidence="11 12">
    <name type="scientific">Solirubrobacter deserti</name>
    <dbReference type="NCBI Taxonomy" id="2282478"/>
    <lineage>
        <taxon>Bacteria</taxon>
        <taxon>Bacillati</taxon>
        <taxon>Actinomycetota</taxon>
        <taxon>Thermoleophilia</taxon>
        <taxon>Solirubrobacterales</taxon>
        <taxon>Solirubrobacteraceae</taxon>
        <taxon>Solirubrobacter</taxon>
    </lineage>
</organism>
<dbReference type="PANTHER" id="PTHR30309">
    <property type="entry name" value="INNER MEMBRANE PROTEIN YGIH"/>
    <property type="match status" value="1"/>
</dbReference>
<evidence type="ECO:0000256" key="6">
    <source>
        <dbReference type="ARBA" id="ARBA00023098"/>
    </source>
</evidence>
<evidence type="ECO:0000256" key="1">
    <source>
        <dbReference type="ARBA" id="ARBA00022475"/>
    </source>
</evidence>
<name>A0ABT4RRB5_9ACTN</name>
<feature type="transmembrane region" description="Helical" evidence="10">
    <location>
        <begin position="104"/>
        <end position="135"/>
    </location>
</feature>
<feature type="transmembrane region" description="Helical" evidence="10">
    <location>
        <begin position="155"/>
        <end position="174"/>
    </location>
</feature>
<proteinExistence type="predicted"/>
<evidence type="ECO:0000313" key="12">
    <source>
        <dbReference type="Proteomes" id="UP001147700"/>
    </source>
</evidence>
<keyword evidence="11" id="KW-0012">Acyltransferase</keyword>
<keyword evidence="12" id="KW-1185">Reference proteome</keyword>
<accession>A0ABT4RRB5</accession>
<dbReference type="Pfam" id="PF02660">
    <property type="entry name" value="G3P_acyltransf"/>
    <property type="match status" value="1"/>
</dbReference>
<evidence type="ECO:0000256" key="8">
    <source>
        <dbReference type="ARBA" id="ARBA00023209"/>
    </source>
</evidence>
<keyword evidence="6" id="KW-0443">Lipid metabolism</keyword>
<keyword evidence="7 10" id="KW-0472">Membrane</keyword>
<keyword evidence="4 10" id="KW-0812">Transmembrane</keyword>
<dbReference type="PANTHER" id="PTHR30309:SF0">
    <property type="entry name" value="GLYCEROL-3-PHOSPHATE ACYLTRANSFERASE-RELATED"/>
    <property type="match status" value="1"/>
</dbReference>